<accession>A0A517PD54</accession>
<dbReference type="RefSeq" id="WP_145360179.1">
    <property type="nucleotide sequence ID" value="NZ_CP036265.1"/>
</dbReference>
<dbReference type="InterPro" id="IPR027417">
    <property type="entry name" value="P-loop_NTPase"/>
</dbReference>
<evidence type="ECO:0000256" key="3">
    <source>
        <dbReference type="ARBA" id="ARBA00061607"/>
    </source>
</evidence>
<keyword evidence="1" id="KW-0547">Nucleotide-binding</keyword>
<evidence type="ECO:0000256" key="2">
    <source>
        <dbReference type="ARBA" id="ARBA00022840"/>
    </source>
</evidence>
<dbReference type="OrthoDB" id="9773454at2"/>
<dbReference type="GO" id="GO:0005524">
    <property type="term" value="F:ATP binding"/>
    <property type="evidence" value="ECO:0007669"/>
    <property type="project" value="UniProtKB-KW"/>
</dbReference>
<keyword evidence="6" id="KW-0378">Hydrolase</keyword>
<evidence type="ECO:0000259" key="4">
    <source>
        <dbReference type="Pfam" id="PF07726"/>
    </source>
</evidence>
<dbReference type="KEGG" id="acaf:CA12_34160"/>
<dbReference type="PIRSF" id="PIRSF002849">
    <property type="entry name" value="AAA_ATPase_chaperone_MoxR_prd"/>
    <property type="match status" value="1"/>
</dbReference>
<dbReference type="Gene3D" id="1.10.8.80">
    <property type="entry name" value="Magnesium chelatase subunit I, C-Terminal domain"/>
    <property type="match status" value="1"/>
</dbReference>
<dbReference type="InterPro" id="IPR011703">
    <property type="entry name" value="ATPase_AAA-3"/>
</dbReference>
<dbReference type="FunFam" id="3.40.50.300:FF:000640">
    <property type="entry name" value="MoxR family ATPase"/>
    <property type="match status" value="1"/>
</dbReference>
<dbReference type="EC" id="3.6.3.-" evidence="6"/>
<evidence type="ECO:0000313" key="7">
    <source>
        <dbReference type="Proteomes" id="UP000318741"/>
    </source>
</evidence>
<dbReference type="PANTHER" id="PTHR42759:SF1">
    <property type="entry name" value="MAGNESIUM-CHELATASE SUBUNIT CHLD"/>
    <property type="match status" value="1"/>
</dbReference>
<dbReference type="Gene3D" id="3.40.50.300">
    <property type="entry name" value="P-loop containing nucleotide triphosphate hydrolases"/>
    <property type="match status" value="1"/>
</dbReference>
<comment type="similarity">
    <text evidence="3">Belongs to the MoxR family.</text>
</comment>
<dbReference type="PANTHER" id="PTHR42759">
    <property type="entry name" value="MOXR FAMILY PROTEIN"/>
    <property type="match status" value="1"/>
</dbReference>
<proteinExistence type="inferred from homology"/>
<dbReference type="Pfam" id="PF07726">
    <property type="entry name" value="AAA_3"/>
    <property type="match status" value="1"/>
</dbReference>
<keyword evidence="2" id="KW-0067">ATP-binding</keyword>
<feature type="domain" description="ChlI/MoxR AAA lid" evidence="5">
    <location>
        <begin position="264"/>
        <end position="328"/>
    </location>
</feature>
<dbReference type="EMBL" id="CP036265">
    <property type="protein sequence ID" value="QDT17296.1"/>
    <property type="molecule type" value="Genomic_DNA"/>
</dbReference>
<sequence>MNAPDIQLEDDPQRAIERVGAAFNDIKTQIGRVIVGQEEVVDQLLIALFSRGHCLLEGVPGLAKTLMISTLARTLSMSFARIQFTPDLMPADITGTDVLQQNRDTGDREFRFLNGPLFHNVVLADEINRTPPKTQAALLEAMQERQVSVGQKRHALPDPFFVLATQNPIEQEGTYLLPEAQQDRFMFKVYVGYPTFEEEKQIARATTGVSKDEIDPVLSGPEIVELQQLVRQVPASDHVIEYALALVRQTRISEPGAPEFAKEWLSWGAGPRAVQMLLLGGKAKALLAGRTHVSTEDIASLAAPVLRHRIVCNFAAESDGVTTDRVVARLVEETPQAEGKLTSDPRFAGVFQKAA</sequence>
<evidence type="ECO:0000256" key="1">
    <source>
        <dbReference type="ARBA" id="ARBA00022741"/>
    </source>
</evidence>
<evidence type="ECO:0000259" key="5">
    <source>
        <dbReference type="Pfam" id="PF17863"/>
    </source>
</evidence>
<dbReference type="SUPFAM" id="SSF52540">
    <property type="entry name" value="P-loop containing nucleoside triphosphate hydrolases"/>
    <property type="match status" value="1"/>
</dbReference>
<dbReference type="InterPro" id="IPR041628">
    <property type="entry name" value="ChlI/MoxR_AAA_lid"/>
</dbReference>
<protein>
    <submittedName>
        <fullName evidence="6">ATPase RavA</fullName>
        <ecNumber evidence="6">3.6.3.-</ecNumber>
    </submittedName>
</protein>
<dbReference type="InterPro" id="IPR050764">
    <property type="entry name" value="CbbQ/NirQ/NorQ/GpvN"/>
</dbReference>
<reference evidence="6 7" key="1">
    <citation type="submission" date="2019-02" db="EMBL/GenBank/DDBJ databases">
        <title>Deep-cultivation of Planctomycetes and their phenomic and genomic characterization uncovers novel biology.</title>
        <authorList>
            <person name="Wiegand S."/>
            <person name="Jogler M."/>
            <person name="Boedeker C."/>
            <person name="Pinto D."/>
            <person name="Vollmers J."/>
            <person name="Rivas-Marin E."/>
            <person name="Kohn T."/>
            <person name="Peeters S.H."/>
            <person name="Heuer A."/>
            <person name="Rast P."/>
            <person name="Oberbeckmann S."/>
            <person name="Bunk B."/>
            <person name="Jeske O."/>
            <person name="Meyerdierks A."/>
            <person name="Storesund J.E."/>
            <person name="Kallscheuer N."/>
            <person name="Luecker S."/>
            <person name="Lage O.M."/>
            <person name="Pohl T."/>
            <person name="Merkel B.J."/>
            <person name="Hornburger P."/>
            <person name="Mueller R.-W."/>
            <person name="Bruemmer F."/>
            <person name="Labrenz M."/>
            <person name="Spormann A.M."/>
            <person name="Op den Camp H."/>
            <person name="Overmann J."/>
            <person name="Amann R."/>
            <person name="Jetten M.S.M."/>
            <person name="Mascher T."/>
            <person name="Medema M.H."/>
            <person name="Devos D.P."/>
            <person name="Kaster A.-K."/>
            <person name="Ovreas L."/>
            <person name="Rohde M."/>
            <person name="Galperin M.Y."/>
            <person name="Jogler C."/>
        </authorList>
    </citation>
    <scope>NUCLEOTIDE SEQUENCE [LARGE SCALE GENOMIC DNA]</scope>
    <source>
        <strain evidence="6 7">CA12</strain>
    </source>
</reference>
<feature type="domain" description="ATPase AAA-3" evidence="4">
    <location>
        <begin position="53"/>
        <end position="187"/>
    </location>
</feature>
<evidence type="ECO:0000313" key="6">
    <source>
        <dbReference type="EMBL" id="QDT17296.1"/>
    </source>
</evidence>
<name>A0A517PD54_9PLAN</name>
<dbReference type="AlphaFoldDB" id="A0A517PD54"/>
<keyword evidence="7" id="KW-1185">Reference proteome</keyword>
<dbReference type="Pfam" id="PF17863">
    <property type="entry name" value="AAA_lid_2"/>
    <property type="match status" value="1"/>
</dbReference>
<dbReference type="CDD" id="cd00009">
    <property type="entry name" value="AAA"/>
    <property type="match status" value="1"/>
</dbReference>
<dbReference type="Proteomes" id="UP000318741">
    <property type="component" value="Chromosome"/>
</dbReference>
<gene>
    <name evidence="6" type="primary">ravA_2</name>
    <name evidence="6" type="ORF">CA12_34160</name>
</gene>
<dbReference type="GO" id="GO:0016887">
    <property type="term" value="F:ATP hydrolysis activity"/>
    <property type="evidence" value="ECO:0007669"/>
    <property type="project" value="InterPro"/>
</dbReference>
<organism evidence="6 7">
    <name type="scientific">Alienimonas californiensis</name>
    <dbReference type="NCBI Taxonomy" id="2527989"/>
    <lineage>
        <taxon>Bacteria</taxon>
        <taxon>Pseudomonadati</taxon>
        <taxon>Planctomycetota</taxon>
        <taxon>Planctomycetia</taxon>
        <taxon>Planctomycetales</taxon>
        <taxon>Planctomycetaceae</taxon>
        <taxon>Alienimonas</taxon>
    </lineage>
</organism>